<keyword evidence="2" id="KW-1185">Reference proteome</keyword>
<protein>
    <submittedName>
        <fullName evidence="1">Uncharacterized protein</fullName>
    </submittedName>
</protein>
<name>A0ABQ8QRY6_9AGAR</name>
<proteinExistence type="predicted"/>
<gene>
    <name evidence="1" type="ORF">F5050DRAFT_1796705</name>
</gene>
<dbReference type="Proteomes" id="UP001163828">
    <property type="component" value="Unassembled WGS sequence"/>
</dbReference>
<evidence type="ECO:0000313" key="2">
    <source>
        <dbReference type="Proteomes" id="UP001163828"/>
    </source>
</evidence>
<comment type="caution">
    <text evidence="1">The sequence shown here is derived from an EMBL/GenBank/DDBJ whole genome shotgun (WGS) entry which is preliminary data.</text>
</comment>
<accession>A0ABQ8QRY6</accession>
<sequence length="159" mass="17512">MMDPPYYILFSTQPASSSSLGHPTIQYQYADDSPLALLPQHTDEHVLLLDYDQTSPVPTVNSTSRTLAVTGIKVEEAPGAAVAENRHNDRMYIIEGTTVPVEDKLLQLSSERPSPHVIIAQFKQRKYRNLAIRQALNYPEGLGKSSALTTTSTVKGFSP</sequence>
<dbReference type="EMBL" id="MU790511">
    <property type="protein sequence ID" value="KAJ4001279.1"/>
    <property type="molecule type" value="Genomic_DNA"/>
</dbReference>
<evidence type="ECO:0000313" key="1">
    <source>
        <dbReference type="EMBL" id="KAJ4001279.1"/>
    </source>
</evidence>
<organism evidence="1 2">
    <name type="scientific">Lentinula boryana</name>
    <dbReference type="NCBI Taxonomy" id="40481"/>
    <lineage>
        <taxon>Eukaryota</taxon>
        <taxon>Fungi</taxon>
        <taxon>Dikarya</taxon>
        <taxon>Basidiomycota</taxon>
        <taxon>Agaricomycotina</taxon>
        <taxon>Agaricomycetes</taxon>
        <taxon>Agaricomycetidae</taxon>
        <taxon>Agaricales</taxon>
        <taxon>Marasmiineae</taxon>
        <taxon>Omphalotaceae</taxon>
        <taxon>Lentinula</taxon>
    </lineage>
</organism>
<reference evidence="1" key="1">
    <citation type="submission" date="2022-08" db="EMBL/GenBank/DDBJ databases">
        <authorList>
            <consortium name="DOE Joint Genome Institute"/>
            <person name="Min B."/>
            <person name="Riley R."/>
            <person name="Sierra-Patev S."/>
            <person name="Naranjo-Ortiz M."/>
            <person name="Looney B."/>
            <person name="Konkel Z."/>
            <person name="Slot J.C."/>
            <person name="Sakamoto Y."/>
            <person name="Steenwyk J.L."/>
            <person name="Rokas A."/>
            <person name="Carro J."/>
            <person name="Camarero S."/>
            <person name="Ferreira P."/>
            <person name="Molpeceres G."/>
            <person name="Ruiz-Duenas F.J."/>
            <person name="Serrano A."/>
            <person name="Henrissat B."/>
            <person name="Drula E."/>
            <person name="Hughes K.W."/>
            <person name="Mata J.L."/>
            <person name="Ishikawa N.K."/>
            <person name="Vargas-Isla R."/>
            <person name="Ushijima S."/>
            <person name="Smith C.A."/>
            <person name="Ahrendt S."/>
            <person name="Andreopoulos W."/>
            <person name="He G."/>
            <person name="Labutti K."/>
            <person name="Lipzen A."/>
            <person name="Ng V."/>
            <person name="Sandor L."/>
            <person name="Barry K."/>
            <person name="Martinez A.T."/>
            <person name="Xiao Y."/>
            <person name="Gibbons J.G."/>
            <person name="Terashima K."/>
            <person name="Hibbett D.S."/>
            <person name="Grigoriev I.V."/>
        </authorList>
    </citation>
    <scope>NUCLEOTIDE SEQUENCE</scope>
    <source>
        <strain evidence="1">TFB10827</strain>
    </source>
</reference>